<feature type="domain" description="(S)-ureidoglycine aminohydrolase cupin" evidence="1">
    <location>
        <begin position="69"/>
        <end position="139"/>
    </location>
</feature>
<dbReference type="Pfam" id="PF05899">
    <property type="entry name" value="Cupin_3"/>
    <property type="match status" value="1"/>
</dbReference>
<organism evidence="2 3">
    <name type="scientific">Agrobacterium rubi TR3 = NBRC 13261</name>
    <dbReference type="NCBI Taxonomy" id="1368415"/>
    <lineage>
        <taxon>Bacteria</taxon>
        <taxon>Pseudomonadati</taxon>
        <taxon>Pseudomonadota</taxon>
        <taxon>Alphaproteobacteria</taxon>
        <taxon>Hyphomicrobiales</taxon>
        <taxon>Rhizobiaceae</taxon>
        <taxon>Rhizobium/Agrobacterium group</taxon>
        <taxon>Agrobacterium</taxon>
    </lineage>
</organism>
<dbReference type="CDD" id="cd02227">
    <property type="entry name" value="cupin_TM1112-like"/>
    <property type="match status" value="1"/>
</dbReference>
<reference evidence="2 3" key="1">
    <citation type="submission" date="2014-08" db="EMBL/GenBank/DDBJ databases">
        <title>Whole genome shotgun sequence of Rhizobium rubi NBRC 13261.</title>
        <authorList>
            <person name="Katano-Makiyama Y."/>
            <person name="Hosoyama A."/>
            <person name="Hashimoto M."/>
            <person name="Hosoyama Y."/>
            <person name="Noguchi M."/>
            <person name="Tsuchikane K."/>
            <person name="Uohara A."/>
            <person name="Ohji S."/>
            <person name="Ichikawa N."/>
            <person name="Kimura A."/>
            <person name="Yamazoe A."/>
            <person name="Fujita N."/>
        </authorList>
    </citation>
    <scope>NUCLEOTIDE SEQUENCE [LARGE SCALE GENOMIC DNA]</scope>
    <source>
        <strain evidence="2 3">NBRC 13261</strain>
    </source>
</reference>
<dbReference type="EMBL" id="BBJU01000011">
    <property type="protein sequence ID" value="GAK70398.1"/>
    <property type="molecule type" value="Genomic_DNA"/>
</dbReference>
<dbReference type="Gene3D" id="2.60.120.10">
    <property type="entry name" value="Jelly Rolls"/>
    <property type="match status" value="1"/>
</dbReference>
<evidence type="ECO:0000259" key="1">
    <source>
        <dbReference type="Pfam" id="PF05899"/>
    </source>
</evidence>
<dbReference type="SUPFAM" id="SSF51182">
    <property type="entry name" value="RmlC-like cupins"/>
    <property type="match status" value="1"/>
</dbReference>
<dbReference type="RefSeq" id="WP_045229981.1">
    <property type="nucleotide sequence ID" value="NZ_BBJU01000011.1"/>
</dbReference>
<dbReference type="InterPro" id="IPR011051">
    <property type="entry name" value="RmlC_Cupin_sf"/>
</dbReference>
<name>A0A081CUQ2_9HYPH</name>
<dbReference type="InterPro" id="IPR014710">
    <property type="entry name" value="RmlC-like_jellyroll"/>
</dbReference>
<protein>
    <recommendedName>
        <fullName evidence="1">(S)-ureidoglycine aminohydrolase cupin domain-containing protein</fullName>
    </recommendedName>
</protein>
<sequence length="168" mass="18440">MVFNVMIASVAALAARAVPTIPFSTSRGRPEPVVSATSHGMVMQPAPINPDWIIGGDPQARMADHSRSGDRAAYTALWDCTAGTFRWFFAWDETVHILEGGVHVTAEDGSVHVLRAGDVAYFKAGTWATWRVDTYVRKVAFLRRPFPAPIAFAYRLKNKLLPAKTPSL</sequence>
<dbReference type="OrthoDB" id="6877662at2"/>
<comment type="caution">
    <text evidence="2">The sequence shown here is derived from an EMBL/GenBank/DDBJ whole genome shotgun (WGS) entry which is preliminary data.</text>
</comment>
<evidence type="ECO:0000313" key="3">
    <source>
        <dbReference type="Proteomes" id="UP000028701"/>
    </source>
</evidence>
<gene>
    <name evidence="2" type="ORF">RRU01S_11_00510</name>
</gene>
<dbReference type="eggNOG" id="COG3450">
    <property type="taxonomic scope" value="Bacteria"/>
</dbReference>
<evidence type="ECO:0000313" key="2">
    <source>
        <dbReference type="EMBL" id="GAK70398.1"/>
    </source>
</evidence>
<proteinExistence type="predicted"/>
<accession>A0A081CUQ2</accession>
<dbReference type="AlphaFoldDB" id="A0A081CUQ2"/>
<dbReference type="PANTHER" id="PTHR40943">
    <property type="entry name" value="CYTOPLASMIC PROTEIN-RELATED"/>
    <property type="match status" value="1"/>
</dbReference>
<dbReference type="PANTHER" id="PTHR40943:SF1">
    <property type="entry name" value="CYTOPLASMIC PROTEIN"/>
    <property type="match status" value="1"/>
</dbReference>
<dbReference type="InterPro" id="IPR008579">
    <property type="entry name" value="UGlyAH_Cupin_dom"/>
</dbReference>
<dbReference type="Proteomes" id="UP000028701">
    <property type="component" value="Unassembled WGS sequence"/>
</dbReference>